<proteinExistence type="predicted"/>
<keyword evidence="1" id="KW-0732">Signal</keyword>
<gene>
    <name evidence="2" type="ORF">DFH08DRAFT_321822</name>
</gene>
<evidence type="ECO:0000313" key="3">
    <source>
        <dbReference type="Proteomes" id="UP001218218"/>
    </source>
</evidence>
<protein>
    <recommendedName>
        <fullName evidence="4">Secreted protein</fullName>
    </recommendedName>
</protein>
<evidence type="ECO:0008006" key="4">
    <source>
        <dbReference type="Google" id="ProtNLM"/>
    </source>
</evidence>
<evidence type="ECO:0000313" key="2">
    <source>
        <dbReference type="EMBL" id="KAJ7362298.1"/>
    </source>
</evidence>
<evidence type="ECO:0000256" key="1">
    <source>
        <dbReference type="SAM" id="SignalP"/>
    </source>
</evidence>
<dbReference type="AlphaFoldDB" id="A0AAD7ALH7"/>
<keyword evidence="3" id="KW-1185">Reference proteome</keyword>
<comment type="caution">
    <text evidence="2">The sequence shown here is derived from an EMBL/GenBank/DDBJ whole genome shotgun (WGS) entry which is preliminary data.</text>
</comment>
<sequence>MHRLSLVIFGCFRLTSAVFDHVLWSKSVSTGTTWLQTLSLAGIQKKLRESESCWQANTQMNILKTSWAYCFSFAGRTRAGIHRHMF</sequence>
<feature type="chain" id="PRO_5042139888" description="Secreted protein" evidence="1">
    <location>
        <begin position="18"/>
        <end position="86"/>
    </location>
</feature>
<organism evidence="2 3">
    <name type="scientific">Mycena albidolilacea</name>
    <dbReference type="NCBI Taxonomy" id="1033008"/>
    <lineage>
        <taxon>Eukaryota</taxon>
        <taxon>Fungi</taxon>
        <taxon>Dikarya</taxon>
        <taxon>Basidiomycota</taxon>
        <taxon>Agaricomycotina</taxon>
        <taxon>Agaricomycetes</taxon>
        <taxon>Agaricomycetidae</taxon>
        <taxon>Agaricales</taxon>
        <taxon>Marasmiineae</taxon>
        <taxon>Mycenaceae</taxon>
        <taxon>Mycena</taxon>
    </lineage>
</organism>
<feature type="signal peptide" evidence="1">
    <location>
        <begin position="1"/>
        <end position="17"/>
    </location>
</feature>
<dbReference type="EMBL" id="JARIHO010000004">
    <property type="protein sequence ID" value="KAJ7362298.1"/>
    <property type="molecule type" value="Genomic_DNA"/>
</dbReference>
<name>A0AAD7ALH7_9AGAR</name>
<dbReference type="Proteomes" id="UP001218218">
    <property type="component" value="Unassembled WGS sequence"/>
</dbReference>
<reference evidence="2" key="1">
    <citation type="submission" date="2023-03" db="EMBL/GenBank/DDBJ databases">
        <title>Massive genome expansion in bonnet fungi (Mycena s.s.) driven by repeated elements and novel gene families across ecological guilds.</title>
        <authorList>
            <consortium name="Lawrence Berkeley National Laboratory"/>
            <person name="Harder C.B."/>
            <person name="Miyauchi S."/>
            <person name="Viragh M."/>
            <person name="Kuo A."/>
            <person name="Thoen E."/>
            <person name="Andreopoulos B."/>
            <person name="Lu D."/>
            <person name="Skrede I."/>
            <person name="Drula E."/>
            <person name="Henrissat B."/>
            <person name="Morin E."/>
            <person name="Kohler A."/>
            <person name="Barry K."/>
            <person name="LaButti K."/>
            <person name="Morin E."/>
            <person name="Salamov A."/>
            <person name="Lipzen A."/>
            <person name="Mereny Z."/>
            <person name="Hegedus B."/>
            <person name="Baldrian P."/>
            <person name="Stursova M."/>
            <person name="Weitz H."/>
            <person name="Taylor A."/>
            <person name="Grigoriev I.V."/>
            <person name="Nagy L.G."/>
            <person name="Martin F."/>
            <person name="Kauserud H."/>
        </authorList>
    </citation>
    <scope>NUCLEOTIDE SEQUENCE</scope>
    <source>
        <strain evidence="2">CBHHK002</strain>
    </source>
</reference>
<accession>A0AAD7ALH7</accession>